<keyword evidence="2" id="KW-1185">Reference proteome</keyword>
<evidence type="ECO:0000313" key="2">
    <source>
        <dbReference type="Proteomes" id="UP000250078"/>
    </source>
</evidence>
<dbReference type="Proteomes" id="UP000250078">
    <property type="component" value="Unassembled WGS sequence"/>
</dbReference>
<evidence type="ECO:0000313" key="1">
    <source>
        <dbReference type="EMBL" id="OCK86676.1"/>
    </source>
</evidence>
<protein>
    <submittedName>
        <fullName evidence="1">Uncharacterized protein</fullName>
    </submittedName>
</protein>
<name>A0ACC8EKA7_9PEZI</name>
<dbReference type="EMBL" id="KV748292">
    <property type="protein sequence ID" value="OCK86676.1"/>
    <property type="molecule type" value="Genomic_DNA"/>
</dbReference>
<gene>
    <name evidence="1" type="ORF">K441DRAFT_691586</name>
</gene>
<proteinExistence type="predicted"/>
<reference evidence="1 2" key="1">
    <citation type="journal article" date="2016" name="Nat. Commun.">
        <title>Ectomycorrhizal ecology is imprinted in the genome of the dominant symbiotic fungus Cenococcum geophilum.</title>
        <authorList>
            <consortium name="DOE Joint Genome Institute"/>
            <person name="Peter M."/>
            <person name="Kohler A."/>
            <person name="Ohm R.A."/>
            <person name="Kuo A."/>
            <person name="Krutzmann J."/>
            <person name="Morin E."/>
            <person name="Arend M."/>
            <person name="Barry K.W."/>
            <person name="Binder M."/>
            <person name="Choi C."/>
            <person name="Clum A."/>
            <person name="Copeland A."/>
            <person name="Grisel N."/>
            <person name="Haridas S."/>
            <person name="Kipfer T."/>
            <person name="LaButti K."/>
            <person name="Lindquist E."/>
            <person name="Lipzen A."/>
            <person name="Maire R."/>
            <person name="Meier B."/>
            <person name="Mihaltcheva S."/>
            <person name="Molinier V."/>
            <person name="Murat C."/>
            <person name="Poggeler S."/>
            <person name="Quandt C.A."/>
            <person name="Sperisen C."/>
            <person name="Tritt A."/>
            <person name="Tisserant E."/>
            <person name="Crous P.W."/>
            <person name="Henrissat B."/>
            <person name="Nehls U."/>
            <person name="Egli S."/>
            <person name="Spatafora J.W."/>
            <person name="Grigoriev I.V."/>
            <person name="Martin F.M."/>
        </authorList>
    </citation>
    <scope>NUCLEOTIDE SEQUENCE [LARGE SCALE GENOMIC DNA]</scope>
    <source>
        <strain evidence="1 2">1.58</strain>
    </source>
</reference>
<sequence length="531" mass="58601">MNLFEAYDDFFDQYVETDLLHFGETMPGPSISDDFANFFEVPRSNRSDPVETAPMPNWDVTTSEAWHQALRQLEQNPALPALQGSHTSIYPKSRRTAPASDPGRVSLDELFIFGPQSSSQVSSSTPTTPTFSVPKRKTRYDQNCTQSIAHKIPTGVRKPARKSSLSPKMMRPSQYRAEYRDVWANQTEAAPDNSFNLRLPRNLIPTLPPHSTSILQQENSHDFFSNGQSFTISSSTSNEIEESKHDFTNNSQYQLTPLSSPVLNQNHSERNSFHSTTDSITTAYITHQINNEALSALQTPPPTQRLSMASWGPDATDNLDFAFPASPDLTNTQKPQHWWQAASAPQPSPSAYHNTRPQSLDFITPAAGLGISCDSEMSMFTDPTAASSFSASSGNVYAYANMMPPTHQTNQQATTPPSRSPSTTPPPHRVTRREGSKPRSTHHNHHRRKSSNSSSSGPRPASVGFVNFTPDDSRKILTGVAPSGSSKTKARREKEAAEKRRRLSQAATRAIIDAGGDLGELEREGLLCAEE</sequence>
<accession>A0ACC8EKA7</accession>
<organism evidence="1 2">
    <name type="scientific">Cenococcum geophilum 1.58</name>
    <dbReference type="NCBI Taxonomy" id="794803"/>
    <lineage>
        <taxon>Eukaryota</taxon>
        <taxon>Fungi</taxon>
        <taxon>Dikarya</taxon>
        <taxon>Ascomycota</taxon>
        <taxon>Pezizomycotina</taxon>
        <taxon>Dothideomycetes</taxon>
        <taxon>Pleosporomycetidae</taxon>
        <taxon>Gloniales</taxon>
        <taxon>Gloniaceae</taxon>
        <taxon>Cenococcum</taxon>
    </lineage>
</organism>